<dbReference type="RefSeq" id="WP_274150580.1">
    <property type="nucleotide sequence ID" value="NZ_CP117811.1"/>
</dbReference>
<dbReference type="SUPFAM" id="SSF54523">
    <property type="entry name" value="Pili subunits"/>
    <property type="match status" value="1"/>
</dbReference>
<dbReference type="EMBL" id="CP117811">
    <property type="protein sequence ID" value="WDE96515.1"/>
    <property type="molecule type" value="Genomic_DNA"/>
</dbReference>
<dbReference type="Proteomes" id="UP001214250">
    <property type="component" value="Chromosome 1"/>
</dbReference>
<keyword evidence="2" id="KW-1185">Reference proteome</keyword>
<accession>A0ABY7VQN7</accession>
<dbReference type="Pfam" id="PF07963">
    <property type="entry name" value="N_methyl"/>
    <property type="match status" value="1"/>
</dbReference>
<gene>
    <name evidence="1" type="ORF">PQO03_00860</name>
</gene>
<dbReference type="InterPro" id="IPR012902">
    <property type="entry name" value="N_methyl_site"/>
</dbReference>
<dbReference type="NCBIfam" id="TIGR02532">
    <property type="entry name" value="IV_pilin_GFxxxE"/>
    <property type="match status" value="1"/>
</dbReference>
<sequence length="211" mass="23655">MKKFTLIELLVVVAIIGILASMLLPALGKAREQSKSTVCLNKLKQISIAAFMYAEGEDNYAPINEESHPWSKKLSENDFLPELNTSDNNGIYSCPNGAEITNYWAINYAMNWRLGWDNGSDTQEGYHANLSLDSTHASSIIFFLDAYNNNAILWKNSLSENGIFNIDKTLRVARHQNKGNVIFVDGHAENTSGQQLLYMGSVPYEEDLWTP</sequence>
<dbReference type="InterPro" id="IPR045584">
    <property type="entry name" value="Pilin-like"/>
</dbReference>
<evidence type="ECO:0000313" key="1">
    <source>
        <dbReference type="EMBL" id="WDE96515.1"/>
    </source>
</evidence>
<evidence type="ECO:0000313" key="2">
    <source>
        <dbReference type="Proteomes" id="UP001214250"/>
    </source>
</evidence>
<reference evidence="1 2" key="1">
    <citation type="submission" date="2023-02" db="EMBL/GenBank/DDBJ databases">
        <title>Genome sequence of Lentisphaera profundi SAORIC-696.</title>
        <authorList>
            <person name="Kim e."/>
            <person name="Cho J.-C."/>
            <person name="Choi A."/>
            <person name="Kang I."/>
        </authorList>
    </citation>
    <scope>NUCLEOTIDE SEQUENCE [LARGE SCALE GENOMIC DNA]</scope>
    <source>
        <strain evidence="1 2">SAORIC-696</strain>
    </source>
</reference>
<name>A0ABY7VQN7_9BACT</name>
<protein>
    <submittedName>
        <fullName evidence="1">Prepilin-type N-terminal cleavage/methylation domain-containing protein</fullName>
    </submittedName>
</protein>
<dbReference type="Gene3D" id="3.30.700.10">
    <property type="entry name" value="Glycoprotein, Type 4 Pilin"/>
    <property type="match status" value="1"/>
</dbReference>
<dbReference type="PANTHER" id="PTHR30093">
    <property type="entry name" value="GENERAL SECRETION PATHWAY PROTEIN G"/>
    <property type="match status" value="1"/>
</dbReference>
<proteinExistence type="predicted"/>
<organism evidence="1 2">
    <name type="scientific">Lentisphaera profundi</name>
    <dbReference type="NCBI Taxonomy" id="1658616"/>
    <lineage>
        <taxon>Bacteria</taxon>
        <taxon>Pseudomonadati</taxon>
        <taxon>Lentisphaerota</taxon>
        <taxon>Lentisphaeria</taxon>
        <taxon>Lentisphaerales</taxon>
        <taxon>Lentisphaeraceae</taxon>
        <taxon>Lentisphaera</taxon>
    </lineage>
</organism>